<dbReference type="EMBL" id="CAUEEQ010066505">
    <property type="protein sequence ID" value="CAJ0965324.1"/>
    <property type="molecule type" value="Genomic_DNA"/>
</dbReference>
<protein>
    <recommendedName>
        <fullName evidence="1">Acyl-CoA thioester hydrolase/bile acid-CoA amino acid N-acetyltransferase domain-containing protein</fullName>
    </recommendedName>
</protein>
<organism evidence="2 3">
    <name type="scientific">Ranitomeya imitator</name>
    <name type="common">mimic poison frog</name>
    <dbReference type="NCBI Taxonomy" id="111125"/>
    <lineage>
        <taxon>Eukaryota</taxon>
        <taxon>Metazoa</taxon>
        <taxon>Chordata</taxon>
        <taxon>Craniata</taxon>
        <taxon>Vertebrata</taxon>
        <taxon>Euteleostomi</taxon>
        <taxon>Amphibia</taxon>
        <taxon>Batrachia</taxon>
        <taxon>Anura</taxon>
        <taxon>Neobatrachia</taxon>
        <taxon>Hyloidea</taxon>
        <taxon>Dendrobatidae</taxon>
        <taxon>Dendrobatinae</taxon>
        <taxon>Ranitomeya</taxon>
    </lineage>
</organism>
<dbReference type="Gene3D" id="2.60.40.2240">
    <property type="entry name" value="Acyl-CoA thioester hydrolase/BAAT N-terminal domain"/>
    <property type="match status" value="1"/>
</dbReference>
<dbReference type="Pfam" id="PF04775">
    <property type="entry name" value="Bile_Hydr_Trans"/>
    <property type="match status" value="1"/>
</dbReference>
<dbReference type="PANTHER" id="PTHR10824">
    <property type="entry name" value="ACYL-COENZYME A THIOESTERASE-RELATED"/>
    <property type="match status" value="1"/>
</dbReference>
<dbReference type="Gene3D" id="3.40.50.1820">
    <property type="entry name" value="alpha/beta hydrolase"/>
    <property type="match status" value="1"/>
</dbReference>
<proteinExistence type="predicted"/>
<dbReference type="SUPFAM" id="SSF53474">
    <property type="entry name" value="alpha/beta-Hydrolases"/>
    <property type="match status" value="1"/>
</dbReference>
<reference evidence="2" key="1">
    <citation type="submission" date="2023-07" db="EMBL/GenBank/DDBJ databases">
        <authorList>
            <person name="Stuckert A."/>
        </authorList>
    </citation>
    <scope>NUCLEOTIDE SEQUENCE</scope>
</reference>
<accession>A0ABN9MEY3</accession>
<evidence type="ECO:0000259" key="1">
    <source>
        <dbReference type="Pfam" id="PF04775"/>
    </source>
</evidence>
<evidence type="ECO:0000313" key="3">
    <source>
        <dbReference type="Proteomes" id="UP001176940"/>
    </source>
</evidence>
<sequence length="241" mass="26346">MANLTVVPEKGLSDEPMLIKVTGLQPSQKVTIRLTLKDDKGDLFQSRAFYEADNLGEVSLDKTPAVGGTYQGIHPMGLVWSMKPLKPFQTPMKKDVENSPFQYTVDLIDSLALGLSADPQPTLSKTCTRWHMAPGIQRTVIQQGKIRGTLFCPTGKGTFPGIIDLFGGAGGLAEYRASLLASHGFVVLALAYFGYSDLPRSFEKLQLEYFEEAADLLLKHPKCSKLTPEVHCGSLNDPMLS</sequence>
<dbReference type="InterPro" id="IPR042490">
    <property type="entry name" value="Thio_Ohase/BAAT_N"/>
</dbReference>
<dbReference type="InterPro" id="IPR029058">
    <property type="entry name" value="AB_hydrolase_fold"/>
</dbReference>
<dbReference type="InterPro" id="IPR006862">
    <property type="entry name" value="Thio_Ohase/aa_AcTrfase"/>
</dbReference>
<dbReference type="Proteomes" id="UP001176940">
    <property type="component" value="Unassembled WGS sequence"/>
</dbReference>
<feature type="domain" description="Acyl-CoA thioester hydrolase/bile acid-CoA amino acid N-acetyltransferase" evidence="1">
    <location>
        <begin position="14"/>
        <end position="143"/>
    </location>
</feature>
<gene>
    <name evidence="2" type="ORF">RIMI_LOCUS20155958</name>
</gene>
<name>A0ABN9MEY3_9NEOB</name>
<keyword evidence="3" id="KW-1185">Reference proteome</keyword>
<evidence type="ECO:0000313" key="2">
    <source>
        <dbReference type="EMBL" id="CAJ0965324.1"/>
    </source>
</evidence>
<dbReference type="PANTHER" id="PTHR10824:SF18">
    <property type="entry name" value="BILE ACID-COA:AMINO ACID N-ACYLTRANSFERASE"/>
    <property type="match status" value="1"/>
</dbReference>
<comment type="caution">
    <text evidence="2">The sequence shown here is derived from an EMBL/GenBank/DDBJ whole genome shotgun (WGS) entry which is preliminary data.</text>
</comment>